<evidence type="ECO:0000313" key="3">
    <source>
        <dbReference type="Proteomes" id="UP000325440"/>
    </source>
</evidence>
<dbReference type="AlphaFoldDB" id="A0A5E4M1A9"/>
<protein>
    <submittedName>
        <fullName evidence="2">Uncharacterized protein</fullName>
    </submittedName>
</protein>
<keyword evidence="1" id="KW-0472">Membrane</keyword>
<sequence>MFTTDKIQYLFGCSAVDSNTVTSSATGGGGAKSGSAKVLASSVLSDGSGGDGGGGGGSSKQANHTNHLNLGYALIAAAALLVVAVT</sequence>
<evidence type="ECO:0000313" key="2">
    <source>
        <dbReference type="EMBL" id="VVC25031.1"/>
    </source>
</evidence>
<keyword evidence="1" id="KW-1133">Transmembrane helix</keyword>
<dbReference type="EMBL" id="CABPRJ010000008">
    <property type="protein sequence ID" value="VVC25031.1"/>
    <property type="molecule type" value="Genomic_DNA"/>
</dbReference>
<feature type="transmembrane region" description="Helical" evidence="1">
    <location>
        <begin position="68"/>
        <end position="85"/>
    </location>
</feature>
<proteinExistence type="predicted"/>
<gene>
    <name evidence="2" type="ORF">CINCED_3A015342</name>
</gene>
<reference evidence="2 3" key="1">
    <citation type="submission" date="2019-08" db="EMBL/GenBank/DDBJ databases">
        <authorList>
            <person name="Alioto T."/>
            <person name="Alioto T."/>
            <person name="Gomez Garrido J."/>
        </authorList>
    </citation>
    <scope>NUCLEOTIDE SEQUENCE [LARGE SCALE GENOMIC DNA]</scope>
</reference>
<evidence type="ECO:0000256" key="1">
    <source>
        <dbReference type="SAM" id="Phobius"/>
    </source>
</evidence>
<name>A0A5E4M1A9_9HEMI</name>
<dbReference type="Proteomes" id="UP000325440">
    <property type="component" value="Unassembled WGS sequence"/>
</dbReference>
<keyword evidence="1" id="KW-0812">Transmembrane</keyword>
<keyword evidence="3" id="KW-1185">Reference proteome</keyword>
<organism evidence="2 3">
    <name type="scientific">Cinara cedri</name>
    <dbReference type="NCBI Taxonomy" id="506608"/>
    <lineage>
        <taxon>Eukaryota</taxon>
        <taxon>Metazoa</taxon>
        <taxon>Ecdysozoa</taxon>
        <taxon>Arthropoda</taxon>
        <taxon>Hexapoda</taxon>
        <taxon>Insecta</taxon>
        <taxon>Pterygota</taxon>
        <taxon>Neoptera</taxon>
        <taxon>Paraneoptera</taxon>
        <taxon>Hemiptera</taxon>
        <taxon>Sternorrhyncha</taxon>
        <taxon>Aphidomorpha</taxon>
        <taxon>Aphidoidea</taxon>
        <taxon>Aphididae</taxon>
        <taxon>Lachninae</taxon>
        <taxon>Cinara</taxon>
    </lineage>
</organism>
<accession>A0A5E4M1A9</accession>